<evidence type="ECO:0000256" key="2">
    <source>
        <dbReference type="ARBA" id="ARBA00022670"/>
    </source>
</evidence>
<dbReference type="Gene3D" id="2.70.70.10">
    <property type="entry name" value="Glucose Permease (Domain IIA)"/>
    <property type="match status" value="1"/>
</dbReference>
<dbReference type="Pfam" id="PF01551">
    <property type="entry name" value="Peptidase_M23"/>
    <property type="match status" value="1"/>
</dbReference>
<evidence type="ECO:0000256" key="6">
    <source>
        <dbReference type="ARBA" id="ARBA00023049"/>
    </source>
</evidence>
<protein>
    <recommendedName>
        <fullName evidence="8">M23ase beta-sheet core domain-containing protein</fullName>
    </recommendedName>
</protein>
<gene>
    <name evidence="9" type="ORF">AQZ52_03275</name>
</gene>
<comment type="caution">
    <text evidence="9">The sequence shown here is derived from an EMBL/GenBank/DDBJ whole genome shotgun (WGS) entry which is preliminary data.</text>
</comment>
<dbReference type="InterPro" id="IPR016047">
    <property type="entry name" value="M23ase_b-sheet_dom"/>
</dbReference>
<dbReference type="CDD" id="cd12797">
    <property type="entry name" value="M23_peptidase"/>
    <property type="match status" value="1"/>
</dbReference>
<keyword evidence="6" id="KW-0482">Metalloprotease</keyword>
<evidence type="ECO:0000256" key="5">
    <source>
        <dbReference type="ARBA" id="ARBA00022833"/>
    </source>
</evidence>
<reference evidence="9 10" key="1">
    <citation type="submission" date="2015-10" db="EMBL/GenBank/DDBJ databases">
        <title>Draft genome sequence of Novosphingobium fuchskuhlense DSM 25065 isolated from a surface water sample of the southwest basin of Lake Grosse Fuchskuhle.</title>
        <authorList>
            <person name="Ruckert C."/>
            <person name="Winkler A."/>
            <person name="Glaeser J."/>
            <person name="Grossart H.-P."/>
            <person name="Kalinowski J."/>
            <person name="Glaeser S."/>
        </authorList>
    </citation>
    <scope>NUCLEOTIDE SEQUENCE [LARGE SCALE GENOMIC DNA]</scope>
    <source>
        <strain evidence="9 10">FNE08-7</strain>
    </source>
</reference>
<sequence>MGPREELGLAGGATFGRARSSAAPARRASLLPSPVPQPLPEPAFRDKPHPFARQWDEVCRRIERWAAVRSLAPDLAENVGSLGWFRGLALFISLMLIAIMFWPRFAPLEAAPLVALDEGSQAEFGAQAVRAFALGSTQGRHFAATDAVSRLAAAPERPEIQLTATIGENDSLPSMLQRAGVGSGDAGQVAVLVANAFPLTEIATGTRFSITLGARSSPSDPRPLVAIGFRPRFDLALAITRQNGGLVLSRKPIAVDSKPLRVQGLVGDSLYRSARAAGAAPGAVRDYLRAIEQALPLEEIAPTDTFDLVLSYKYAADGEGEAGDLLYAGVVREGRPRAQLLRWGTDRGFASLADITGAGQSETGIFGAPVAGHMTSGYGMRRHPILGYVRMHSGVDFAASWGSPIYAVTDGHVQYAGWHGGHGNYVRLEHGGGIATGYGHMSRIAVSPGAMVRRGQIIGYVGSTGLSTGAHLHYEVYRGGQTVDPMSVRMIQRRQAADPRQVAAFRARLQALLAVRPSAILGPQR</sequence>
<dbReference type="SUPFAM" id="SSF51261">
    <property type="entry name" value="Duplicated hybrid motif"/>
    <property type="match status" value="1"/>
</dbReference>
<dbReference type="InterPro" id="IPR011055">
    <property type="entry name" value="Dup_hybrid_motif"/>
</dbReference>
<organism evidence="9 10">
    <name type="scientific">Novosphingobium fuchskuhlense</name>
    <dbReference type="NCBI Taxonomy" id="1117702"/>
    <lineage>
        <taxon>Bacteria</taxon>
        <taxon>Pseudomonadati</taxon>
        <taxon>Pseudomonadota</taxon>
        <taxon>Alphaproteobacteria</taxon>
        <taxon>Sphingomonadales</taxon>
        <taxon>Sphingomonadaceae</taxon>
        <taxon>Novosphingobium</taxon>
    </lineage>
</organism>
<dbReference type="GO" id="GO:0006508">
    <property type="term" value="P:proteolysis"/>
    <property type="evidence" value="ECO:0007669"/>
    <property type="project" value="UniProtKB-KW"/>
</dbReference>
<keyword evidence="2" id="KW-0645">Protease</keyword>
<dbReference type="STRING" id="1117702.AQZ52_03275"/>
<keyword evidence="5" id="KW-0862">Zinc</keyword>
<feature type="domain" description="M23ase beta-sheet core" evidence="8">
    <location>
        <begin position="390"/>
        <end position="485"/>
    </location>
</feature>
<keyword evidence="3" id="KW-0479">Metal-binding</keyword>
<name>A0A124JW99_9SPHN</name>
<evidence type="ECO:0000259" key="8">
    <source>
        <dbReference type="Pfam" id="PF01551"/>
    </source>
</evidence>
<keyword evidence="4" id="KW-0378">Hydrolase</keyword>
<evidence type="ECO:0000256" key="1">
    <source>
        <dbReference type="ARBA" id="ARBA00001947"/>
    </source>
</evidence>
<feature type="region of interest" description="Disordered" evidence="7">
    <location>
        <begin position="1"/>
        <end position="48"/>
    </location>
</feature>
<accession>A0A124JW99</accession>
<evidence type="ECO:0000256" key="7">
    <source>
        <dbReference type="SAM" id="MobiDB-lite"/>
    </source>
</evidence>
<comment type="cofactor">
    <cofactor evidence="1">
        <name>Zn(2+)</name>
        <dbReference type="ChEBI" id="CHEBI:29105"/>
    </cofactor>
</comment>
<dbReference type="AlphaFoldDB" id="A0A124JW99"/>
<evidence type="ECO:0000313" key="9">
    <source>
        <dbReference type="EMBL" id="KUR73129.1"/>
    </source>
</evidence>
<keyword evidence="10" id="KW-1185">Reference proteome</keyword>
<dbReference type="Proteomes" id="UP000058012">
    <property type="component" value="Unassembled WGS sequence"/>
</dbReference>
<dbReference type="PANTHER" id="PTHR21666">
    <property type="entry name" value="PEPTIDASE-RELATED"/>
    <property type="match status" value="1"/>
</dbReference>
<dbReference type="EMBL" id="LLZS01000003">
    <property type="protein sequence ID" value="KUR73129.1"/>
    <property type="molecule type" value="Genomic_DNA"/>
</dbReference>
<proteinExistence type="predicted"/>
<evidence type="ECO:0000256" key="3">
    <source>
        <dbReference type="ARBA" id="ARBA00022723"/>
    </source>
</evidence>
<dbReference type="PANTHER" id="PTHR21666:SF288">
    <property type="entry name" value="CELL DIVISION PROTEIN YTFB"/>
    <property type="match status" value="1"/>
</dbReference>
<dbReference type="InterPro" id="IPR050570">
    <property type="entry name" value="Cell_wall_metabolism_enzyme"/>
</dbReference>
<evidence type="ECO:0000313" key="10">
    <source>
        <dbReference type="Proteomes" id="UP000058012"/>
    </source>
</evidence>
<dbReference type="GO" id="GO:0004222">
    <property type="term" value="F:metalloendopeptidase activity"/>
    <property type="evidence" value="ECO:0007669"/>
    <property type="project" value="TreeGrafter"/>
</dbReference>
<evidence type="ECO:0000256" key="4">
    <source>
        <dbReference type="ARBA" id="ARBA00022801"/>
    </source>
</evidence>
<dbReference type="Gene3D" id="3.10.450.350">
    <property type="match status" value="1"/>
</dbReference>
<dbReference type="GO" id="GO:0046872">
    <property type="term" value="F:metal ion binding"/>
    <property type="evidence" value="ECO:0007669"/>
    <property type="project" value="UniProtKB-KW"/>
</dbReference>
<feature type="compositionally biased region" description="Low complexity" evidence="7">
    <location>
        <begin position="17"/>
        <end position="32"/>
    </location>
</feature>